<dbReference type="Proteomes" id="UP000321272">
    <property type="component" value="Chromosome"/>
</dbReference>
<proteinExistence type="inferred from homology"/>
<feature type="active site" evidence="3">
    <location>
        <position position="163"/>
    </location>
</feature>
<evidence type="ECO:0000256" key="3">
    <source>
        <dbReference type="PROSITE-ProRule" id="PRU10038"/>
    </source>
</evidence>
<evidence type="ECO:0000256" key="2">
    <source>
        <dbReference type="ARBA" id="ARBA00022801"/>
    </source>
</evidence>
<evidence type="ECO:0000313" key="5">
    <source>
        <dbReference type="EMBL" id="QEA38234.1"/>
    </source>
</evidence>
<sequence length="313" mass="34836">MSDTLHPALAAWLEQINPLLEKQRAEGVTFTPIAAREALANVTAGLVTQRPELPWVGDAMVKTIDYPVPIRIYDPNPEEVKPVCVYLHGGGHAAGSVSVYDGICRKLARASGNLIVSVEYRLAPECPYPMAVEDAEGVLEHLWPVLKAKERRFQKILSVAGDSAGAALAATVSSRAQYNPNISLKCQILVYPSVDYTGSFPSLQENGRGYFLEKDRIQWYFDNYFREGGDAYIASPLFMRMTGRMPETLVITAGFCPLRDEGLAYVERLKEQGIAHRHEHFPSMIHAFLNMEDLVPEECARAYRVMGEFLQAS</sequence>
<organism evidence="5 6">
    <name type="scientific">Pistricoccus aurantiacus</name>
    <dbReference type="NCBI Taxonomy" id="1883414"/>
    <lineage>
        <taxon>Bacteria</taxon>
        <taxon>Pseudomonadati</taxon>
        <taxon>Pseudomonadota</taxon>
        <taxon>Gammaproteobacteria</taxon>
        <taxon>Oceanospirillales</taxon>
        <taxon>Halomonadaceae</taxon>
        <taxon>Pistricoccus</taxon>
    </lineage>
</organism>
<comment type="similarity">
    <text evidence="1">Belongs to the 'GDXG' lipolytic enzyme family.</text>
</comment>
<dbReference type="GO" id="GO:0016787">
    <property type="term" value="F:hydrolase activity"/>
    <property type="evidence" value="ECO:0007669"/>
    <property type="project" value="UniProtKB-KW"/>
</dbReference>
<gene>
    <name evidence="5" type="ORF">FGL86_03515</name>
</gene>
<dbReference type="PROSITE" id="PS01174">
    <property type="entry name" value="LIPASE_GDXG_SER"/>
    <property type="match status" value="1"/>
</dbReference>
<dbReference type="Pfam" id="PF07859">
    <property type="entry name" value="Abhydrolase_3"/>
    <property type="match status" value="1"/>
</dbReference>
<dbReference type="InterPro" id="IPR029058">
    <property type="entry name" value="AB_hydrolase_fold"/>
</dbReference>
<dbReference type="AlphaFoldDB" id="A0A5B8SPW2"/>
<dbReference type="InterPro" id="IPR013094">
    <property type="entry name" value="AB_hydrolase_3"/>
</dbReference>
<accession>A0A5B8SPW2</accession>
<dbReference type="KEGG" id="paur:FGL86_03515"/>
<evidence type="ECO:0000313" key="6">
    <source>
        <dbReference type="Proteomes" id="UP000321272"/>
    </source>
</evidence>
<dbReference type="OrthoDB" id="5729797at2"/>
<dbReference type="InterPro" id="IPR033140">
    <property type="entry name" value="Lipase_GDXG_put_SER_AS"/>
</dbReference>
<dbReference type="InterPro" id="IPR050300">
    <property type="entry name" value="GDXG_lipolytic_enzyme"/>
</dbReference>
<keyword evidence="6" id="KW-1185">Reference proteome</keyword>
<reference evidence="5 6" key="1">
    <citation type="submission" date="2019-06" db="EMBL/GenBank/DDBJ databases">
        <title>Genome analyses of bacteria isolated from kimchi.</title>
        <authorList>
            <person name="Lee S."/>
            <person name="Ahn S."/>
            <person name="Roh S."/>
        </authorList>
    </citation>
    <scope>NUCLEOTIDE SEQUENCE [LARGE SCALE GENOMIC DNA]</scope>
    <source>
        <strain evidence="5 6">CBA4606</strain>
    </source>
</reference>
<dbReference type="RefSeq" id="WP_147183302.1">
    <property type="nucleotide sequence ID" value="NZ_CP042382.1"/>
</dbReference>
<evidence type="ECO:0000259" key="4">
    <source>
        <dbReference type="Pfam" id="PF07859"/>
    </source>
</evidence>
<protein>
    <submittedName>
        <fullName evidence="5">Alpha/beta hydrolase</fullName>
    </submittedName>
</protein>
<feature type="domain" description="Alpha/beta hydrolase fold-3" evidence="4">
    <location>
        <begin position="85"/>
        <end position="289"/>
    </location>
</feature>
<keyword evidence="2 5" id="KW-0378">Hydrolase</keyword>
<dbReference type="Gene3D" id="3.40.50.1820">
    <property type="entry name" value="alpha/beta hydrolase"/>
    <property type="match status" value="1"/>
</dbReference>
<dbReference type="EMBL" id="CP042382">
    <property type="protein sequence ID" value="QEA38234.1"/>
    <property type="molecule type" value="Genomic_DNA"/>
</dbReference>
<dbReference type="PANTHER" id="PTHR48081">
    <property type="entry name" value="AB HYDROLASE SUPERFAMILY PROTEIN C4A8.06C"/>
    <property type="match status" value="1"/>
</dbReference>
<dbReference type="SUPFAM" id="SSF53474">
    <property type="entry name" value="alpha/beta-Hydrolases"/>
    <property type="match status" value="1"/>
</dbReference>
<evidence type="ECO:0000256" key="1">
    <source>
        <dbReference type="ARBA" id="ARBA00010515"/>
    </source>
</evidence>
<name>A0A5B8SPW2_9GAMM</name>
<dbReference type="PANTHER" id="PTHR48081:SF8">
    <property type="entry name" value="ALPHA_BETA HYDROLASE FOLD-3 DOMAIN-CONTAINING PROTEIN-RELATED"/>
    <property type="match status" value="1"/>
</dbReference>